<dbReference type="PROSITE" id="PS50056">
    <property type="entry name" value="TYR_PHOSPHATASE_2"/>
    <property type="match status" value="1"/>
</dbReference>
<evidence type="ECO:0000256" key="1">
    <source>
        <dbReference type="ARBA" id="ARBA00022801"/>
    </source>
</evidence>
<dbReference type="GO" id="GO:0004725">
    <property type="term" value="F:protein tyrosine phosphatase activity"/>
    <property type="evidence" value="ECO:0007669"/>
    <property type="project" value="InterPro"/>
</dbReference>
<dbReference type="InterPro" id="IPR054498">
    <property type="entry name" value="2H-SAK"/>
</dbReference>
<dbReference type="EMBL" id="JAACJM010000071">
    <property type="protein sequence ID" value="KAF5351303.1"/>
    <property type="molecule type" value="Genomic_DNA"/>
</dbReference>
<evidence type="ECO:0000259" key="2">
    <source>
        <dbReference type="PROSITE" id="PS50055"/>
    </source>
</evidence>
<feature type="domain" description="Tyrosine specific protein phosphatases" evidence="3">
    <location>
        <begin position="353"/>
        <end position="434"/>
    </location>
</feature>
<dbReference type="CDD" id="cd14504">
    <property type="entry name" value="DUSP23"/>
    <property type="match status" value="1"/>
</dbReference>
<dbReference type="SUPFAM" id="SSF52799">
    <property type="entry name" value="(Phosphotyrosine protein) phosphatases II"/>
    <property type="match status" value="1"/>
</dbReference>
<dbReference type="Gene3D" id="3.40.50.300">
    <property type="entry name" value="P-loop containing nucleotide triphosphate hydrolases"/>
    <property type="match status" value="1"/>
</dbReference>
<dbReference type="Pfam" id="PF13671">
    <property type="entry name" value="AAA_33"/>
    <property type="match status" value="1"/>
</dbReference>
<dbReference type="Pfam" id="PF09414">
    <property type="entry name" value="RNA_ligase"/>
    <property type="match status" value="1"/>
</dbReference>
<dbReference type="InterPro" id="IPR000242">
    <property type="entry name" value="PTP_cat"/>
</dbReference>
<dbReference type="AlphaFoldDB" id="A0A8H5D156"/>
<dbReference type="InterPro" id="IPR021122">
    <property type="entry name" value="RNA_ligase_dom_REL/Rnl2"/>
</dbReference>
<dbReference type="InterPro" id="IPR057023">
    <property type="entry name" value="PTP-SAK"/>
</dbReference>
<dbReference type="Gene3D" id="3.30.470.30">
    <property type="entry name" value="DNA ligase/mRNA capping enzyme"/>
    <property type="match status" value="1"/>
</dbReference>
<dbReference type="SUPFAM" id="SSF52540">
    <property type="entry name" value="P-loop containing nucleoside triphosphate hydrolases"/>
    <property type="match status" value="1"/>
</dbReference>
<dbReference type="PANTHER" id="PTHR43883:SF1">
    <property type="entry name" value="GLUCONOKINASE"/>
    <property type="match status" value="1"/>
</dbReference>
<dbReference type="InterPro" id="IPR003595">
    <property type="entry name" value="Tyr_Pase_cat"/>
</dbReference>
<dbReference type="SUPFAM" id="SSF56091">
    <property type="entry name" value="DNA ligase/mRNA capping enzyme, catalytic domain"/>
    <property type="match status" value="1"/>
</dbReference>
<name>A0A8H5D156_9AGAR</name>
<sequence>MAYALRKMHGFIGLFGDQVNQLAASAIEACQVQEPQTKMPFHITLLTKEELRSLSDKQVSSLDSIKADRIYAVGAGAYTAKRVFFVVIIWAEGQVARKRLGLPPKQFHITLTDHDDHDMDKGLDTLLPDQFPSSPSPDFLDHLAFTLYIQSRYSEAQVYSVSLALALPDSHRGFLRLADAAHKSALYKLAMLSYACAFERAEDEKVKQYALEKIRDCSAYTEWGPVFQQFEISQLPDELSSTLLSPWSDALRTILSEMSTTPTLCIESREAIMSSIRTGSASKFCRMPRFFRWMIPFRIALMSTPRNEGDIALLSSLGIRTVLTLTEEEPLPATWFANKPVINIFLPVPNYYPPSIEQMDIVMRTISDESNLPILIHCGGGKGRAGTVAACYVVACGFDRPSYKQDHPELSAPEAISIIRGIRPGSIETQHQEAFISKWCSTIWKRQSIFPDLPSEPPPCPLEIEGRLDPGANLFMLVGLPGSGKSWFSQSLMARDSKHWSHISQDESGSRASCETEIGYSRDGKAKVILDRCNTSASDRKTWLDLAANWAANPVCVWFDYDKELCLSRAQTRAGHPTLPPGSRVNNAMNQMSKIFVRPALKEGFQAIVIIRSFAAAQELVSRLSPPVNIYKFPRTPHLIDLGAATSDDIVLPVPITPDQVVITEKVDGANLAFSLSSDRSQIIVQNRSHYVNSASHEQFKKLNHWIDLHREDLYKVLDRDTFFAERYILFGEWLFATHSIPYTHLPDRFMAFDLYDRTTDTFVSRKTLEGLLGMTSIALVPVLFEGAMPSSDELKRMVQTRSRFYDGRVEGVYMKTERNGVVHSRGKVVRADFIAGNEHWSKGNIRVNGLSHEHSS</sequence>
<proteinExistence type="predicted"/>
<keyword evidence="1" id="KW-0378">Hydrolase</keyword>
<dbReference type="Pfam" id="PF22784">
    <property type="entry name" value="PTP-SAK"/>
    <property type="match status" value="1"/>
</dbReference>
<dbReference type="Proteomes" id="UP000559256">
    <property type="component" value="Unassembled WGS sequence"/>
</dbReference>
<dbReference type="InterPro" id="IPR027417">
    <property type="entry name" value="P-loop_NTPase"/>
</dbReference>
<keyword evidence="5" id="KW-1185">Reference proteome</keyword>
<dbReference type="Gene3D" id="3.90.190.10">
    <property type="entry name" value="Protein tyrosine phosphatase superfamily"/>
    <property type="match status" value="1"/>
</dbReference>
<dbReference type="SMART" id="SM00404">
    <property type="entry name" value="PTPc_motif"/>
    <property type="match status" value="1"/>
</dbReference>
<reference evidence="4 5" key="1">
    <citation type="journal article" date="2020" name="ISME J.">
        <title>Uncovering the hidden diversity of litter-decomposition mechanisms in mushroom-forming fungi.</title>
        <authorList>
            <person name="Floudas D."/>
            <person name="Bentzer J."/>
            <person name="Ahren D."/>
            <person name="Johansson T."/>
            <person name="Persson P."/>
            <person name="Tunlid A."/>
        </authorList>
    </citation>
    <scope>NUCLEOTIDE SEQUENCE [LARGE SCALE GENOMIC DNA]</scope>
    <source>
        <strain evidence="4 5">CBS 291.85</strain>
    </source>
</reference>
<organism evidence="4 5">
    <name type="scientific">Tetrapyrgos nigripes</name>
    <dbReference type="NCBI Taxonomy" id="182062"/>
    <lineage>
        <taxon>Eukaryota</taxon>
        <taxon>Fungi</taxon>
        <taxon>Dikarya</taxon>
        <taxon>Basidiomycota</taxon>
        <taxon>Agaricomycotina</taxon>
        <taxon>Agaricomycetes</taxon>
        <taxon>Agaricomycetidae</taxon>
        <taxon>Agaricales</taxon>
        <taxon>Marasmiineae</taxon>
        <taxon>Marasmiaceae</taxon>
        <taxon>Tetrapyrgos</taxon>
    </lineage>
</organism>
<dbReference type="PROSITE" id="PS50055">
    <property type="entry name" value="TYR_PHOSPHATASE_PTP"/>
    <property type="match status" value="1"/>
</dbReference>
<feature type="domain" description="Tyrosine-protein phosphatase" evidence="2">
    <location>
        <begin position="334"/>
        <end position="436"/>
    </location>
</feature>
<dbReference type="InterPro" id="IPR029021">
    <property type="entry name" value="Prot-tyrosine_phosphatase-like"/>
</dbReference>
<dbReference type="OrthoDB" id="432447at2759"/>
<dbReference type="InterPro" id="IPR000387">
    <property type="entry name" value="Tyr_Pase_dom"/>
</dbReference>
<dbReference type="Pfam" id="PF22547">
    <property type="entry name" value="2H-SAK"/>
    <property type="match status" value="1"/>
</dbReference>
<dbReference type="FunFam" id="3.90.190.10:FF:000157">
    <property type="entry name" value="Protein-tyrosine phosphatase"/>
    <property type="match status" value="1"/>
</dbReference>
<evidence type="ECO:0000259" key="3">
    <source>
        <dbReference type="PROSITE" id="PS50056"/>
    </source>
</evidence>
<evidence type="ECO:0008006" key="6">
    <source>
        <dbReference type="Google" id="ProtNLM"/>
    </source>
</evidence>
<gene>
    <name evidence="4" type="ORF">D9758_008052</name>
</gene>
<dbReference type="PANTHER" id="PTHR43883">
    <property type="entry name" value="SLR0207 PROTEIN"/>
    <property type="match status" value="1"/>
</dbReference>
<evidence type="ECO:0000313" key="4">
    <source>
        <dbReference type="EMBL" id="KAF5351303.1"/>
    </source>
</evidence>
<dbReference type="InterPro" id="IPR052732">
    <property type="entry name" value="Cell-binding_unc_protein"/>
</dbReference>
<evidence type="ECO:0000313" key="5">
    <source>
        <dbReference type="Proteomes" id="UP000559256"/>
    </source>
</evidence>
<comment type="caution">
    <text evidence="4">The sequence shown here is derived from an EMBL/GenBank/DDBJ whole genome shotgun (WGS) entry which is preliminary data.</text>
</comment>
<accession>A0A8H5D156</accession>
<protein>
    <recommendedName>
        <fullName evidence="6">Tyrosine specific protein phosphatases domain-containing protein</fullName>
    </recommendedName>
</protein>